<dbReference type="SUPFAM" id="SSF56784">
    <property type="entry name" value="HAD-like"/>
    <property type="match status" value="1"/>
</dbReference>
<organism evidence="8 9">
    <name type="scientific">Candidatus Kapaibacterium thiocyanatum</name>
    <dbReference type="NCBI Taxonomy" id="1895771"/>
    <lineage>
        <taxon>Bacteria</taxon>
        <taxon>Pseudomonadati</taxon>
        <taxon>Candidatus Kapaibacteriota</taxon>
        <taxon>Candidatus Kapaibacteriia</taxon>
        <taxon>Candidatus Kapaibacteriales</taxon>
        <taxon>Candidatus Kapaibacteriaceae</taxon>
        <taxon>Candidatus Kapaibacterium</taxon>
    </lineage>
</organism>
<dbReference type="EMBL" id="MKVH01000013">
    <property type="protein sequence ID" value="OJX59422.1"/>
    <property type="molecule type" value="Genomic_DNA"/>
</dbReference>
<evidence type="ECO:0000256" key="3">
    <source>
        <dbReference type="ARBA" id="ARBA00011881"/>
    </source>
</evidence>
<protein>
    <recommendedName>
        <fullName evidence="10">3-deoxy-D-manno-octulosonate 8-phosphate phosphatase</fullName>
    </recommendedName>
</protein>
<name>A0A1M3L2H8_9BACT</name>
<keyword evidence="6 7" id="KW-0460">Magnesium</keyword>
<dbReference type="InterPro" id="IPR006549">
    <property type="entry name" value="HAD-SF_hydro_IIIA"/>
</dbReference>
<feature type="binding site" evidence="7">
    <location>
        <position position="102"/>
    </location>
    <ligand>
        <name>Mg(2+)</name>
        <dbReference type="ChEBI" id="CHEBI:18420"/>
    </ligand>
</feature>
<dbReference type="GO" id="GO:0016788">
    <property type="term" value="F:hydrolase activity, acting on ester bonds"/>
    <property type="evidence" value="ECO:0007669"/>
    <property type="project" value="InterPro"/>
</dbReference>
<dbReference type="SFLD" id="SFLDG01138">
    <property type="entry name" value="C1.6.2:_Deoxy-d-mannose-octulo"/>
    <property type="match status" value="1"/>
</dbReference>
<evidence type="ECO:0000256" key="2">
    <source>
        <dbReference type="ARBA" id="ARBA00005893"/>
    </source>
</evidence>
<comment type="cofactor">
    <cofactor evidence="1 7">
        <name>Mg(2+)</name>
        <dbReference type="ChEBI" id="CHEBI:18420"/>
    </cofactor>
</comment>
<evidence type="ECO:0000256" key="7">
    <source>
        <dbReference type="PIRSR" id="PIRSR006118-2"/>
    </source>
</evidence>
<proteinExistence type="inferred from homology"/>
<dbReference type="InterPro" id="IPR036412">
    <property type="entry name" value="HAD-like_sf"/>
</dbReference>
<dbReference type="GO" id="GO:0008781">
    <property type="term" value="F:N-acylneuraminate cytidylyltransferase activity"/>
    <property type="evidence" value="ECO:0007669"/>
    <property type="project" value="TreeGrafter"/>
</dbReference>
<evidence type="ECO:0000256" key="1">
    <source>
        <dbReference type="ARBA" id="ARBA00001946"/>
    </source>
</evidence>
<dbReference type="NCBIfam" id="TIGR01662">
    <property type="entry name" value="HAD-SF-IIIA"/>
    <property type="match status" value="1"/>
</dbReference>
<sequence length="164" mass="17692">MGIKLVVMDVDGTLTDGAMYFSAIGEELKRFSTRDGMGVTLLHRAGIRTAIITSERSEIVVRRADKLRISEVILGSHDKTTALNELASRCSVALNDIAYIGDDINDLHAMQLCGLSACPSDAVQAIRHVATYTCHAPGGNGAVREFAELILTSQGHPVTLPEQW</sequence>
<dbReference type="PANTHER" id="PTHR21485">
    <property type="entry name" value="HAD SUPERFAMILY MEMBERS CMAS AND KDSC"/>
    <property type="match status" value="1"/>
</dbReference>
<evidence type="ECO:0000256" key="4">
    <source>
        <dbReference type="ARBA" id="ARBA00022723"/>
    </source>
</evidence>
<reference evidence="8 9" key="1">
    <citation type="submission" date="2016-09" db="EMBL/GenBank/DDBJ databases">
        <title>Genome-resolved meta-omics ties microbial dynamics to process performance in biotechnology for thiocyanate degradation.</title>
        <authorList>
            <person name="Kantor R.S."/>
            <person name="Huddy R.J."/>
            <person name="Iyer R."/>
            <person name="Thomas B.C."/>
            <person name="Brown C.T."/>
            <person name="Anantharaman K."/>
            <person name="Tringe S."/>
            <person name="Hettich R.L."/>
            <person name="Harrison S.T."/>
            <person name="Banfield J.F."/>
        </authorList>
    </citation>
    <scope>NUCLEOTIDE SEQUENCE [LARGE SCALE GENOMIC DNA]</scope>
    <source>
        <strain evidence="8">59-99</strain>
    </source>
</reference>
<comment type="subunit">
    <text evidence="3">Homotetramer.</text>
</comment>
<feature type="binding site" evidence="7">
    <location>
        <position position="9"/>
    </location>
    <ligand>
        <name>Mg(2+)</name>
        <dbReference type="ChEBI" id="CHEBI:18420"/>
    </ligand>
</feature>
<comment type="similarity">
    <text evidence="2">Belongs to the KdsC family.</text>
</comment>
<dbReference type="Proteomes" id="UP000184233">
    <property type="component" value="Unassembled WGS sequence"/>
</dbReference>
<dbReference type="InterPro" id="IPR023214">
    <property type="entry name" value="HAD_sf"/>
</dbReference>
<gene>
    <name evidence="8" type="ORF">BGO89_02170</name>
</gene>
<evidence type="ECO:0000256" key="6">
    <source>
        <dbReference type="ARBA" id="ARBA00022842"/>
    </source>
</evidence>
<feature type="binding site" evidence="7">
    <location>
        <position position="11"/>
    </location>
    <ligand>
        <name>substrate</name>
    </ligand>
</feature>
<dbReference type="InterPro" id="IPR050793">
    <property type="entry name" value="CMP-NeuNAc_synthase"/>
</dbReference>
<dbReference type="SFLD" id="SFLDG01136">
    <property type="entry name" value="C1.6:_Phosphoserine_Phosphatas"/>
    <property type="match status" value="1"/>
</dbReference>
<keyword evidence="4 7" id="KW-0479">Metal-binding</keyword>
<keyword evidence="5" id="KW-0378">Hydrolase</keyword>
<dbReference type="Pfam" id="PF08282">
    <property type="entry name" value="Hydrolase_3"/>
    <property type="match status" value="1"/>
</dbReference>
<evidence type="ECO:0000313" key="9">
    <source>
        <dbReference type="Proteomes" id="UP000184233"/>
    </source>
</evidence>
<comment type="caution">
    <text evidence="8">The sequence shown here is derived from an EMBL/GenBank/DDBJ whole genome shotgun (WGS) entry which is preliminary data.</text>
</comment>
<dbReference type="SFLD" id="SFLDS00003">
    <property type="entry name" value="Haloacid_Dehalogenase"/>
    <property type="match status" value="1"/>
</dbReference>
<dbReference type="CDD" id="cd01630">
    <property type="entry name" value="HAD_KDO-like"/>
    <property type="match status" value="1"/>
</dbReference>
<dbReference type="Gene3D" id="3.40.50.1000">
    <property type="entry name" value="HAD superfamily/HAD-like"/>
    <property type="match status" value="1"/>
</dbReference>
<accession>A0A1M3L2H8</accession>
<dbReference type="PIRSF" id="PIRSF006118">
    <property type="entry name" value="KDO8-P_Ptase"/>
    <property type="match status" value="1"/>
</dbReference>
<dbReference type="GO" id="GO:0046872">
    <property type="term" value="F:metal ion binding"/>
    <property type="evidence" value="ECO:0007669"/>
    <property type="project" value="UniProtKB-KW"/>
</dbReference>
<evidence type="ECO:0008006" key="10">
    <source>
        <dbReference type="Google" id="ProtNLM"/>
    </source>
</evidence>
<dbReference type="InterPro" id="IPR010023">
    <property type="entry name" value="KdsC_fam"/>
</dbReference>
<dbReference type="PANTHER" id="PTHR21485:SF3">
    <property type="entry name" value="N-ACYLNEURAMINATE CYTIDYLYLTRANSFERASE"/>
    <property type="match status" value="1"/>
</dbReference>
<dbReference type="AlphaFoldDB" id="A0A1M3L2H8"/>
<dbReference type="FunFam" id="3.40.50.1000:FF:000029">
    <property type="entry name" value="3-deoxy-D-manno-octulosonate 8-phosphate phosphatase KdsC"/>
    <property type="match status" value="1"/>
</dbReference>
<dbReference type="NCBIfam" id="TIGR01670">
    <property type="entry name" value="KdsC-phosphatas"/>
    <property type="match status" value="1"/>
</dbReference>
<dbReference type="STRING" id="1895771.BGO89_02170"/>
<evidence type="ECO:0000256" key="5">
    <source>
        <dbReference type="ARBA" id="ARBA00022801"/>
    </source>
</evidence>
<evidence type="ECO:0000313" key="8">
    <source>
        <dbReference type="EMBL" id="OJX59422.1"/>
    </source>
</evidence>